<evidence type="ECO:0000256" key="2">
    <source>
        <dbReference type="SAM" id="Phobius"/>
    </source>
</evidence>
<feature type="compositionally biased region" description="Low complexity" evidence="1">
    <location>
        <begin position="129"/>
        <end position="139"/>
    </location>
</feature>
<dbReference type="RefSeq" id="XP_044567031.1">
    <property type="nucleotide sequence ID" value="XM_044701635.1"/>
</dbReference>
<proteinExistence type="predicted"/>
<protein>
    <recommendedName>
        <fullName evidence="3">Glycosyltransferase 61 catalytic domain-containing protein</fullName>
    </recommendedName>
</protein>
<evidence type="ECO:0000259" key="3">
    <source>
        <dbReference type="Pfam" id="PF04577"/>
    </source>
</evidence>
<evidence type="ECO:0000256" key="1">
    <source>
        <dbReference type="SAM" id="MobiDB-lite"/>
    </source>
</evidence>
<gene>
    <name evidence="4" type="ORF">FDP41_011248</name>
</gene>
<feature type="region of interest" description="Disordered" evidence="1">
    <location>
        <begin position="1"/>
        <end position="20"/>
    </location>
</feature>
<evidence type="ECO:0000313" key="4">
    <source>
        <dbReference type="EMBL" id="KAF0982318.1"/>
    </source>
</evidence>
<dbReference type="VEuPathDB" id="AmoebaDB:NF0094710"/>
<organism evidence="4 5">
    <name type="scientific">Naegleria fowleri</name>
    <name type="common">Brain eating amoeba</name>
    <dbReference type="NCBI Taxonomy" id="5763"/>
    <lineage>
        <taxon>Eukaryota</taxon>
        <taxon>Discoba</taxon>
        <taxon>Heterolobosea</taxon>
        <taxon>Tetramitia</taxon>
        <taxon>Eutetramitia</taxon>
        <taxon>Vahlkampfiidae</taxon>
        <taxon>Naegleria</taxon>
    </lineage>
</organism>
<feature type="domain" description="Glycosyltransferase 61 catalytic" evidence="3">
    <location>
        <begin position="434"/>
        <end position="581"/>
    </location>
</feature>
<dbReference type="VEuPathDB" id="AmoebaDB:NfTy_020460"/>
<feature type="region of interest" description="Disordered" evidence="1">
    <location>
        <begin position="122"/>
        <end position="141"/>
    </location>
</feature>
<dbReference type="GO" id="GO:0016757">
    <property type="term" value="F:glycosyltransferase activity"/>
    <property type="evidence" value="ECO:0007669"/>
    <property type="project" value="InterPro"/>
</dbReference>
<accession>A0A6A5C9D7</accession>
<dbReference type="AlphaFoldDB" id="A0A6A5C9D7"/>
<evidence type="ECO:0000313" key="5">
    <source>
        <dbReference type="Proteomes" id="UP000444721"/>
    </source>
</evidence>
<dbReference type="Pfam" id="PF04577">
    <property type="entry name" value="Glyco_transf_61"/>
    <property type="match status" value="1"/>
</dbReference>
<dbReference type="OrthoDB" id="10305122at2759"/>
<reference evidence="4 5" key="1">
    <citation type="journal article" date="2019" name="Sci. Rep.">
        <title>Nanopore sequencing improves the draft genome of the human pathogenic amoeba Naegleria fowleri.</title>
        <authorList>
            <person name="Liechti N."/>
            <person name="Schurch N."/>
            <person name="Bruggmann R."/>
            <person name="Wittwer M."/>
        </authorList>
    </citation>
    <scope>NUCLEOTIDE SEQUENCE [LARGE SCALE GENOMIC DNA]</scope>
    <source>
        <strain evidence="4 5">ATCC 30894</strain>
    </source>
</reference>
<dbReference type="VEuPathDB" id="AmoebaDB:FDP41_011248"/>
<keyword evidence="2" id="KW-0472">Membrane</keyword>
<sequence length="671" mass="75523">MSSDISPHTTLPLNTSSSKGTTSSLMEELLQSATTARPVTLKIVMLFVILSLFFCTIMVLVSSGVFVNKCQLSEIVTKNDMRAGHSATSSNGPLPSYVTREPMSTRLSVEIDAAMKRRRARKNLKPMASSTNSNPPSTNEVIGKTIQEETPIKSKTKLLLGHHRCNRYGKVAGMPIMVPKGGPYIYTPQDTVMATCHINNLCMTSTGEFVLFQSTDRLVGEVMFEKLNSQPWVWVQGSTIMSERGNFFIKLVDGDLVLKYSTTKDKTKVFERAYVRKLIRNVTTNAVKEEFEPIAFAENFTIYDKPLFALKRFASGNVGHVISEALGMITGLMMNFNPEGPWEDHHILYLDDVFDMSGNNWMGAYEYDPRHATRYSIQGGQLISKNPILQRCHQNGAWKILPAPCSNNFDKSATASSEAPVTLQACFSNFYAGHTITNMVSHPYGKESLYMKLKTIVFKNLGIFPFDQHYSESEKTVKMKKYVMEKDIVIAMNRKLPSGRHGQAIHNVDEVVEYLKENIQKDPFIQKLVNTFKKKLVIDSLVLSDFPTIKDQIHYFSNVDVYISDPGSAAYYAMFFRDDTSLFLPPTCHIKENELKCQPSHGIKVLQSLPSVEIADIMEINGGPIPCNLRPTVLFPDNCDVILPKDIVLNSVLRAVKRRYRELLTLEDTFM</sequence>
<keyword evidence="2" id="KW-0812">Transmembrane</keyword>
<dbReference type="EMBL" id="VFQX01000009">
    <property type="protein sequence ID" value="KAF0982318.1"/>
    <property type="molecule type" value="Genomic_DNA"/>
</dbReference>
<dbReference type="InterPro" id="IPR049625">
    <property type="entry name" value="Glyco_transf_61_cat"/>
</dbReference>
<keyword evidence="2" id="KW-1133">Transmembrane helix</keyword>
<name>A0A6A5C9D7_NAEFO</name>
<feature type="transmembrane region" description="Helical" evidence="2">
    <location>
        <begin position="43"/>
        <end position="67"/>
    </location>
</feature>
<dbReference type="GeneID" id="68118463"/>
<keyword evidence="5" id="KW-1185">Reference proteome</keyword>
<dbReference type="Proteomes" id="UP000444721">
    <property type="component" value="Unassembled WGS sequence"/>
</dbReference>
<comment type="caution">
    <text evidence="4">The sequence shown here is derived from an EMBL/GenBank/DDBJ whole genome shotgun (WGS) entry which is preliminary data.</text>
</comment>